<name>A0A0G4GKM6_VITBC</name>
<sequence length="712" mass="76562">MRKGSREPPLSQSGIDAIAADLLSADPRTFTAAAGTLRDTRELTREQGQGVFRRLLEDKDGLRRILTWLVDDGNKEAQLAAADLLGVLLGRIKPALAALQPSRLVDVARVVVDLVTWRHISADGSGRCYGPDESLVVKHVLKADAPVDVVTLVRLGLLAPVLQALREAAPQEGARLRDVLLADNLTTVKQCLKIMRTDMEGSVSPVASRVFQQLLLPFTPSPSSPDVDLTPIPLQLSLPLFTLLVDHDRSLREKDVKRLVRQHIYPHMETLLGIIASAEGGTLAVGTATLGSIMTGVCTLNSQWHSLPPLPLSSCRPLVDNPSLIMTAIRAANALVGQDVELPPYVYTTMLFCLKIPAGLVSESGDIDAGHRLVEAVCQLLAETVATYTADAGQRLLVVAIVKLLQQMINVGDELVTKGKATSNPFVDQIVQCEAIQQLRRRRDLFFRGDVIHPVAPKDGQRPPPPPRSPSPQPSSPVDTDALVDGLLSDDIETFTSAAKAVAEGVGGKVTDGFVQRLAVRLGKEKKLFRRVLMRLVDSSGVKCQVATADLLVGLFSHGFLEHMASSDRLSAIQDIFEIVTWKQLEEGEGKEVDLGGEVDSSIASVAIVEASPGGGPLPRVIDVTTYARLRLVRYALKAFSSLEAAGGPQLRASFLQTHQTTLRQAMGLICEGGHAGVAYEAVIMVKELLISSPFGPSFNSCSSSSPFSSRV</sequence>
<dbReference type="InParanoid" id="A0A0G4GKM6"/>
<evidence type="ECO:0000256" key="1">
    <source>
        <dbReference type="SAM" id="MobiDB-lite"/>
    </source>
</evidence>
<reference evidence="2 3" key="1">
    <citation type="submission" date="2014-11" db="EMBL/GenBank/DDBJ databases">
        <authorList>
            <person name="Zhu J."/>
            <person name="Qi W."/>
            <person name="Song R."/>
        </authorList>
    </citation>
    <scope>NUCLEOTIDE SEQUENCE [LARGE SCALE GENOMIC DNA]</scope>
</reference>
<feature type="region of interest" description="Disordered" evidence="1">
    <location>
        <begin position="453"/>
        <end position="480"/>
    </location>
</feature>
<evidence type="ECO:0000313" key="3">
    <source>
        <dbReference type="Proteomes" id="UP000041254"/>
    </source>
</evidence>
<dbReference type="EMBL" id="CDMY01000698">
    <property type="protein sequence ID" value="CEM30567.1"/>
    <property type="molecule type" value="Genomic_DNA"/>
</dbReference>
<evidence type="ECO:0000313" key="2">
    <source>
        <dbReference type="EMBL" id="CEM30567.1"/>
    </source>
</evidence>
<feature type="compositionally biased region" description="Pro residues" evidence="1">
    <location>
        <begin position="462"/>
        <end position="475"/>
    </location>
</feature>
<dbReference type="PhylomeDB" id="A0A0G4GKM6"/>
<keyword evidence="3" id="KW-1185">Reference proteome</keyword>
<dbReference type="AlphaFoldDB" id="A0A0G4GKM6"/>
<dbReference type="Proteomes" id="UP000041254">
    <property type="component" value="Unassembled WGS sequence"/>
</dbReference>
<accession>A0A0G4GKM6</accession>
<proteinExistence type="predicted"/>
<organism evidence="2 3">
    <name type="scientific">Vitrella brassicaformis (strain CCMP3155)</name>
    <dbReference type="NCBI Taxonomy" id="1169540"/>
    <lineage>
        <taxon>Eukaryota</taxon>
        <taxon>Sar</taxon>
        <taxon>Alveolata</taxon>
        <taxon>Colpodellida</taxon>
        <taxon>Vitrellaceae</taxon>
        <taxon>Vitrella</taxon>
    </lineage>
</organism>
<dbReference type="VEuPathDB" id="CryptoDB:Vbra_18142"/>
<protein>
    <submittedName>
        <fullName evidence="2">Uncharacterized protein</fullName>
    </submittedName>
</protein>
<gene>
    <name evidence="2" type="ORF">Vbra_18142</name>
</gene>